<dbReference type="Pfam" id="PF00078">
    <property type="entry name" value="RVT_1"/>
    <property type="match status" value="1"/>
</dbReference>
<evidence type="ECO:0000313" key="4">
    <source>
        <dbReference type="Proteomes" id="UP000247702"/>
    </source>
</evidence>
<feature type="domain" description="RNase H type-1" evidence="2">
    <location>
        <begin position="944"/>
        <end position="1094"/>
    </location>
</feature>
<organism evidence="3 4">
    <name type="scientific">Rhizophagus clarus</name>
    <dbReference type="NCBI Taxonomy" id="94130"/>
    <lineage>
        <taxon>Eukaryota</taxon>
        <taxon>Fungi</taxon>
        <taxon>Fungi incertae sedis</taxon>
        <taxon>Mucoromycota</taxon>
        <taxon>Glomeromycotina</taxon>
        <taxon>Glomeromycetes</taxon>
        <taxon>Glomerales</taxon>
        <taxon>Glomeraceae</taxon>
        <taxon>Rhizophagus</taxon>
    </lineage>
</organism>
<dbReference type="Gene3D" id="3.30.420.10">
    <property type="entry name" value="Ribonuclease H-like superfamily/Ribonuclease H"/>
    <property type="match status" value="1"/>
</dbReference>
<dbReference type="CDD" id="cd01650">
    <property type="entry name" value="RT_nLTR_like"/>
    <property type="match status" value="1"/>
</dbReference>
<dbReference type="PROSITE" id="PS50879">
    <property type="entry name" value="RNASE_H_1"/>
    <property type="match status" value="1"/>
</dbReference>
<dbReference type="InterPro" id="IPR000477">
    <property type="entry name" value="RT_dom"/>
</dbReference>
<dbReference type="Proteomes" id="UP000247702">
    <property type="component" value="Unassembled WGS sequence"/>
</dbReference>
<dbReference type="EMBL" id="BEXD01000778">
    <property type="protein sequence ID" value="GBB90092.1"/>
    <property type="molecule type" value="Genomic_DNA"/>
</dbReference>
<accession>A0A2Z6QMZ9</accession>
<dbReference type="InterPro" id="IPR012337">
    <property type="entry name" value="RNaseH-like_sf"/>
</dbReference>
<dbReference type="GO" id="GO:0003676">
    <property type="term" value="F:nucleic acid binding"/>
    <property type="evidence" value="ECO:0007669"/>
    <property type="project" value="InterPro"/>
</dbReference>
<keyword evidence="4" id="KW-1185">Reference proteome</keyword>
<evidence type="ECO:0000259" key="2">
    <source>
        <dbReference type="PROSITE" id="PS50879"/>
    </source>
</evidence>
<feature type="domain" description="Reverse transcriptase" evidence="1">
    <location>
        <begin position="257"/>
        <end position="560"/>
    </location>
</feature>
<evidence type="ECO:0000259" key="1">
    <source>
        <dbReference type="PROSITE" id="PS50878"/>
    </source>
</evidence>
<dbReference type="InterPro" id="IPR036397">
    <property type="entry name" value="RNaseH_sf"/>
</dbReference>
<dbReference type="GO" id="GO:0004523">
    <property type="term" value="F:RNA-DNA hybrid ribonuclease activity"/>
    <property type="evidence" value="ECO:0007669"/>
    <property type="project" value="InterPro"/>
</dbReference>
<protein>
    <recommendedName>
        <fullName evidence="5">Reverse transcriptase domain-containing protein</fullName>
    </recommendedName>
</protein>
<dbReference type="PANTHER" id="PTHR19446">
    <property type="entry name" value="REVERSE TRANSCRIPTASES"/>
    <property type="match status" value="1"/>
</dbReference>
<dbReference type="STRING" id="94130.A0A2Z6QMZ9"/>
<dbReference type="Pfam" id="PF00075">
    <property type="entry name" value="RNase_H"/>
    <property type="match status" value="1"/>
</dbReference>
<dbReference type="SUPFAM" id="SSF56672">
    <property type="entry name" value="DNA/RNA polymerases"/>
    <property type="match status" value="1"/>
</dbReference>
<name>A0A2Z6QMZ9_9GLOM</name>
<evidence type="ECO:0000313" key="3">
    <source>
        <dbReference type="EMBL" id="GBB90092.1"/>
    </source>
</evidence>
<evidence type="ECO:0008006" key="5">
    <source>
        <dbReference type="Google" id="ProtNLM"/>
    </source>
</evidence>
<proteinExistence type="predicted"/>
<dbReference type="InterPro" id="IPR043502">
    <property type="entry name" value="DNA/RNA_pol_sf"/>
</dbReference>
<dbReference type="InterPro" id="IPR002156">
    <property type="entry name" value="RNaseH_domain"/>
</dbReference>
<gene>
    <name evidence="3" type="ORF">RclHR1_16990006</name>
</gene>
<reference evidence="3 4" key="1">
    <citation type="submission" date="2017-11" db="EMBL/GenBank/DDBJ databases">
        <title>The genome of Rhizophagus clarus HR1 reveals common genetic basis of auxotrophy among arbuscular mycorrhizal fungi.</title>
        <authorList>
            <person name="Kobayashi Y."/>
        </authorList>
    </citation>
    <scope>NUCLEOTIDE SEQUENCE [LARGE SCALE GENOMIC DNA]</scope>
    <source>
        <strain evidence="3 4">HR1</strain>
    </source>
</reference>
<comment type="caution">
    <text evidence="3">The sequence shown here is derived from an EMBL/GenBank/DDBJ whole genome shotgun (WGS) entry which is preliminary data.</text>
</comment>
<dbReference type="PROSITE" id="PS50878">
    <property type="entry name" value="RT_POL"/>
    <property type="match status" value="1"/>
</dbReference>
<sequence length="1360" mass="154520">MCEYLHSSIIAGATAVLPSRTIRNAHTPKLLKDLKTLIQHYRFLNRVLHSIRLLRKYPNSFSSSHDRKWSIYLIRLKNIFRLYKSCFPTIPILPATLSSCRADNFIHLFDILSHSLSLLRGLHLLKEKEYQDLSIKSRIEKHRVFIDHPTAPRLLTDPLDISDAVVNHFQHTVPIKSTPPSHISALPDRWLSEYSPMDSISPEIYDSLLSPPSMDEWLSTISSMPNDKALGPSMITYEMLKHLGPVANDLLLLLIRKCFASADIPDLWRQAMVFPIPKSHEWRCQLQNTRPITLLEVIWKTFVKLFYNRLSFILAAHNVLTGGNFAGLPGGTCRDPIITLESIIHDASCTNSPLWILSQDISKAFDSVHLTMLKFALKRIRLPASSIQLILSLFMNRSNRVFTAHGDTPSYRVRIGIDQGEVISPLLWVIYIDPLLSVLKKEMLDPYTLRSSSLLSTPPDETTTLSINNLVFMDDSTLISSSKAGLEHMLSITEEFYALNNTSANHHKYVLISNSLPLTTTSDISPVEFTLALSSLNSTSSISVTPISTTSSFRFLGVWFNIKGSRDFVKKQIAYECNSFAATLRPAKLTAKQVVYLYNTVLIPKLEYRMQVTHLSDKDCYIATRLVRLLVKQKANFSRTLPNPILYLSQALGLINLSSHLIQLMLIQFQLLIPVSPLKVIDWSVWSNMNVFKCDYIACTLASMVSTPFRLQHANSTSLCPDLSLHGHTPLYTCMSPKTFRTCLKWYLDIQAATTIPDSHDRLYDHYVCSPTEVPVLSLVPGVTTNQKNRHWLVTLDGNAAPLFGKQLTVQPKKDTCIIVHWTSDCLSSPGDVIRLYPCPGCDAHVPFPAASKYTAVEPRCTFKVSLLRSLILPTNCDRIRQSTTDVVFSYSWADLCTTMVSYYNRLFISPDFSSSISLVDGDSISPTSLCTTPDLPSPIVLPVGSHYRYYTDGSLINLGTPDVSMGWSWVQIIHDAGYLNSVATYAHGTIRCWPSSTRAEAAAIFAALSVTPNDSVVFIYTDSQAAIDGLRLCASSTYTNSRFYYKTTNFELWASIECCVREKRLSVLPVKVKGHDGNYWNDFADSLANSAHQSDDAFPLSEAIITSSHNVRLVYDDITCESNPRRLFKTYYQATYMRDLLSLKRFQFTYCLTDRDDYIVDWDLTWFTLNYSSSHDASFQAHHASRHYTFKFKLFIDDLPLLEKLKITRPDLYIDLLTCRSCCTRKEDLMHFILCSKRRTTMHQILQSYQNHLFSKLREAGELADMDPTPMIRKLSSLSCWSISSSNWSSYALIRDCLPKSFIDLFEELSIPRQSAMKVVAAIHNNFIQKLKRRIWNLRTYDKSRWEEAMHITLKLTAF</sequence>
<dbReference type="SUPFAM" id="SSF53098">
    <property type="entry name" value="Ribonuclease H-like"/>
    <property type="match status" value="1"/>
</dbReference>